<dbReference type="InterPro" id="IPR008145">
    <property type="entry name" value="GK/Ca_channel_bsu"/>
</dbReference>
<dbReference type="SUPFAM" id="SSF52540">
    <property type="entry name" value="P-loop containing nucleoside triphosphate hydrolases"/>
    <property type="match status" value="1"/>
</dbReference>
<sequence>MWNANRYSDDSWYQTVNPKKSKAKNKDSKFNRVTGRLFILSAPSGAGKTTLRHAILDRFPEMIYSVSYTTRKPRPGEKNGKDYYFIKNEEFKKKIEKDQWAEWAKVHGNYYGTPAEFLDKGLALGFDILLEIDVQGAILILERYPESITIFIMPPSLKILMKRLEER</sequence>
<keyword evidence="5" id="KW-0418">Kinase</keyword>
<dbReference type="EC" id="2.7.4.8" evidence="2"/>
<dbReference type="InterPro" id="IPR017665">
    <property type="entry name" value="Guanylate_kinase"/>
</dbReference>
<keyword evidence="3" id="KW-0808">Transferase</keyword>
<evidence type="ECO:0000313" key="8">
    <source>
        <dbReference type="EMBL" id="KKK91335.1"/>
    </source>
</evidence>
<dbReference type="PANTHER" id="PTHR23117">
    <property type="entry name" value="GUANYLATE KINASE-RELATED"/>
    <property type="match status" value="1"/>
</dbReference>
<evidence type="ECO:0000256" key="5">
    <source>
        <dbReference type="ARBA" id="ARBA00022777"/>
    </source>
</evidence>
<evidence type="ECO:0000259" key="7">
    <source>
        <dbReference type="PROSITE" id="PS50052"/>
    </source>
</evidence>
<dbReference type="NCBIfam" id="TIGR03263">
    <property type="entry name" value="guanyl_kin"/>
    <property type="match status" value="1"/>
</dbReference>
<feature type="domain" description="Guanylate kinase-like" evidence="7">
    <location>
        <begin position="35"/>
        <end position="167"/>
    </location>
</feature>
<dbReference type="PROSITE" id="PS00856">
    <property type="entry name" value="GUANYLATE_KINASE_1"/>
    <property type="match status" value="1"/>
</dbReference>
<dbReference type="InterPro" id="IPR027417">
    <property type="entry name" value="P-loop_NTPase"/>
</dbReference>
<dbReference type="PANTHER" id="PTHR23117:SF13">
    <property type="entry name" value="GUANYLATE KINASE"/>
    <property type="match status" value="1"/>
</dbReference>
<accession>A0A0F8ZZP5</accession>
<dbReference type="PROSITE" id="PS50052">
    <property type="entry name" value="GUANYLATE_KINASE_2"/>
    <property type="match status" value="1"/>
</dbReference>
<dbReference type="GO" id="GO:0005829">
    <property type="term" value="C:cytosol"/>
    <property type="evidence" value="ECO:0007669"/>
    <property type="project" value="TreeGrafter"/>
</dbReference>
<evidence type="ECO:0000256" key="2">
    <source>
        <dbReference type="ARBA" id="ARBA00012961"/>
    </source>
</evidence>
<feature type="non-terminal residue" evidence="8">
    <location>
        <position position="167"/>
    </location>
</feature>
<reference evidence="8" key="1">
    <citation type="journal article" date="2015" name="Nature">
        <title>Complex archaea that bridge the gap between prokaryotes and eukaryotes.</title>
        <authorList>
            <person name="Spang A."/>
            <person name="Saw J.H."/>
            <person name="Jorgensen S.L."/>
            <person name="Zaremba-Niedzwiedzka K."/>
            <person name="Martijn J."/>
            <person name="Lind A.E."/>
            <person name="van Eijk R."/>
            <person name="Schleper C."/>
            <person name="Guy L."/>
            <person name="Ettema T.J."/>
        </authorList>
    </citation>
    <scope>NUCLEOTIDE SEQUENCE</scope>
</reference>
<evidence type="ECO:0000256" key="6">
    <source>
        <dbReference type="ARBA" id="ARBA00022840"/>
    </source>
</evidence>
<organism evidence="8">
    <name type="scientific">marine sediment metagenome</name>
    <dbReference type="NCBI Taxonomy" id="412755"/>
    <lineage>
        <taxon>unclassified sequences</taxon>
        <taxon>metagenomes</taxon>
        <taxon>ecological metagenomes</taxon>
    </lineage>
</organism>
<keyword evidence="4" id="KW-0547">Nucleotide-binding</keyword>
<evidence type="ECO:0000256" key="4">
    <source>
        <dbReference type="ARBA" id="ARBA00022741"/>
    </source>
</evidence>
<dbReference type="GO" id="GO:0005524">
    <property type="term" value="F:ATP binding"/>
    <property type="evidence" value="ECO:0007669"/>
    <property type="project" value="UniProtKB-KW"/>
</dbReference>
<comment type="similarity">
    <text evidence="1">Belongs to the guanylate kinase family.</text>
</comment>
<dbReference type="InterPro" id="IPR020590">
    <property type="entry name" value="Guanylate_kinase_CS"/>
</dbReference>
<dbReference type="AlphaFoldDB" id="A0A0F8ZZP5"/>
<comment type="caution">
    <text evidence="8">The sequence shown here is derived from an EMBL/GenBank/DDBJ whole genome shotgun (WGS) entry which is preliminary data.</text>
</comment>
<dbReference type="SMART" id="SM00072">
    <property type="entry name" value="GuKc"/>
    <property type="match status" value="1"/>
</dbReference>
<dbReference type="CDD" id="cd00071">
    <property type="entry name" value="GMPK"/>
    <property type="match status" value="1"/>
</dbReference>
<protein>
    <recommendedName>
        <fullName evidence="2">guanylate kinase</fullName>
        <ecNumber evidence="2">2.7.4.8</ecNumber>
    </recommendedName>
</protein>
<keyword evidence="6" id="KW-0067">ATP-binding</keyword>
<name>A0A0F8ZZP5_9ZZZZ</name>
<dbReference type="Gene3D" id="3.30.63.10">
    <property type="entry name" value="Guanylate Kinase phosphate binding domain"/>
    <property type="match status" value="1"/>
</dbReference>
<dbReference type="InterPro" id="IPR008144">
    <property type="entry name" value="Guanylate_kin-like_dom"/>
</dbReference>
<dbReference type="Gene3D" id="3.40.50.300">
    <property type="entry name" value="P-loop containing nucleotide triphosphate hydrolases"/>
    <property type="match status" value="2"/>
</dbReference>
<evidence type="ECO:0000256" key="1">
    <source>
        <dbReference type="ARBA" id="ARBA00005790"/>
    </source>
</evidence>
<dbReference type="FunFam" id="3.30.63.10:FF:000002">
    <property type="entry name" value="Guanylate kinase 1"/>
    <property type="match status" value="1"/>
</dbReference>
<evidence type="ECO:0000256" key="3">
    <source>
        <dbReference type="ARBA" id="ARBA00022679"/>
    </source>
</evidence>
<gene>
    <name evidence="8" type="ORF">LCGC14_2713980</name>
</gene>
<dbReference type="Pfam" id="PF00625">
    <property type="entry name" value="Guanylate_kin"/>
    <property type="match status" value="1"/>
</dbReference>
<proteinExistence type="inferred from homology"/>
<dbReference type="GO" id="GO:0004385">
    <property type="term" value="F:GMP kinase activity"/>
    <property type="evidence" value="ECO:0007669"/>
    <property type="project" value="UniProtKB-EC"/>
</dbReference>
<dbReference type="EMBL" id="LAZR01048702">
    <property type="protein sequence ID" value="KKK91335.1"/>
    <property type="molecule type" value="Genomic_DNA"/>
</dbReference>